<dbReference type="Proteomes" id="UP000095283">
    <property type="component" value="Unplaced"/>
</dbReference>
<keyword evidence="2" id="KW-1185">Reference proteome</keyword>
<evidence type="ECO:0000256" key="1">
    <source>
        <dbReference type="SAM" id="Phobius"/>
    </source>
</evidence>
<organism evidence="2 3">
    <name type="scientific">Heterorhabditis bacteriophora</name>
    <name type="common">Entomopathogenic nematode worm</name>
    <dbReference type="NCBI Taxonomy" id="37862"/>
    <lineage>
        <taxon>Eukaryota</taxon>
        <taxon>Metazoa</taxon>
        <taxon>Ecdysozoa</taxon>
        <taxon>Nematoda</taxon>
        <taxon>Chromadorea</taxon>
        <taxon>Rhabditida</taxon>
        <taxon>Rhabditina</taxon>
        <taxon>Rhabditomorpha</taxon>
        <taxon>Strongyloidea</taxon>
        <taxon>Heterorhabditidae</taxon>
        <taxon>Heterorhabditis</taxon>
    </lineage>
</organism>
<feature type="transmembrane region" description="Helical" evidence="1">
    <location>
        <begin position="12"/>
        <end position="31"/>
    </location>
</feature>
<evidence type="ECO:0000313" key="2">
    <source>
        <dbReference type="Proteomes" id="UP000095283"/>
    </source>
</evidence>
<reference evidence="3" key="1">
    <citation type="submission" date="2016-11" db="UniProtKB">
        <authorList>
            <consortium name="WormBaseParasite"/>
        </authorList>
    </citation>
    <scope>IDENTIFICATION</scope>
</reference>
<dbReference type="AlphaFoldDB" id="A0A1I7WYH0"/>
<protein>
    <submittedName>
        <fullName evidence="3">Inner membrane protein</fullName>
    </submittedName>
</protein>
<accession>A0A1I7WYH0</accession>
<evidence type="ECO:0000313" key="3">
    <source>
        <dbReference type="WBParaSite" id="Hba_10230"/>
    </source>
</evidence>
<keyword evidence="1" id="KW-0812">Transmembrane</keyword>
<name>A0A1I7WYH0_HETBA</name>
<proteinExistence type="predicted"/>
<keyword evidence="1" id="KW-0472">Membrane</keyword>
<keyword evidence="1" id="KW-1133">Transmembrane helix</keyword>
<sequence length="129" mass="15119">MEEKRKVSSIKRFYEIQQASIISLLFEWIITTTGMVTNLRCSFLLGYLFLAVFLLYLFSTHRTLRRQKSAVELCGFEEKCAFDISDTPLTIQDAVPEEYEHINHTYYYNVILELLFPIFKETANGTTIK</sequence>
<feature type="transmembrane region" description="Helical" evidence="1">
    <location>
        <begin position="37"/>
        <end position="58"/>
    </location>
</feature>
<dbReference type="WBParaSite" id="Hba_10230">
    <property type="protein sequence ID" value="Hba_10230"/>
    <property type="gene ID" value="Hba_10230"/>
</dbReference>